<feature type="compositionally biased region" description="Basic and acidic residues" evidence="2">
    <location>
        <begin position="749"/>
        <end position="762"/>
    </location>
</feature>
<dbReference type="HOGENOM" id="CLU_007099_0_0_6"/>
<dbReference type="Gene3D" id="1.25.40.10">
    <property type="entry name" value="Tetratricopeptide repeat domain"/>
    <property type="match status" value="1"/>
</dbReference>
<dbReference type="STRING" id="686340.Metal_2638"/>
<dbReference type="InterPro" id="IPR020012">
    <property type="entry name" value="LysM_FimV"/>
</dbReference>
<dbReference type="InterPro" id="IPR057840">
    <property type="entry name" value="FimV_N"/>
</dbReference>
<dbReference type="InterPro" id="IPR038440">
    <property type="entry name" value="FimV_C_sf"/>
</dbReference>
<evidence type="ECO:0000259" key="3">
    <source>
        <dbReference type="Pfam" id="PF25800"/>
    </source>
</evidence>
<dbReference type="InterPro" id="IPR018392">
    <property type="entry name" value="LysM"/>
</dbReference>
<evidence type="ECO:0000256" key="2">
    <source>
        <dbReference type="SAM" id="MobiDB-lite"/>
    </source>
</evidence>
<accession>H8GJI9</accession>
<evidence type="ECO:0000313" key="4">
    <source>
        <dbReference type="EMBL" id="EIC30349.1"/>
    </source>
</evidence>
<feature type="compositionally biased region" description="Basic and acidic residues" evidence="2">
    <location>
        <begin position="296"/>
        <end position="307"/>
    </location>
</feature>
<dbReference type="NCBIfam" id="TIGR03504">
    <property type="entry name" value="FimV_Cterm"/>
    <property type="match status" value="1"/>
</dbReference>
<dbReference type="InterPro" id="IPR011990">
    <property type="entry name" value="TPR-like_helical_dom_sf"/>
</dbReference>
<dbReference type="eggNOG" id="COG3170">
    <property type="taxonomic scope" value="Bacteria"/>
</dbReference>
<organism evidence="4 5">
    <name type="scientific">Methylomicrobium album BG8</name>
    <dbReference type="NCBI Taxonomy" id="686340"/>
    <lineage>
        <taxon>Bacteria</taxon>
        <taxon>Pseudomonadati</taxon>
        <taxon>Pseudomonadota</taxon>
        <taxon>Gammaproteobacteria</taxon>
        <taxon>Methylococcales</taxon>
        <taxon>Methylococcaceae</taxon>
        <taxon>Methylomicrobium</taxon>
    </lineage>
</organism>
<feature type="region of interest" description="Disordered" evidence="2">
    <location>
        <begin position="399"/>
        <end position="471"/>
    </location>
</feature>
<evidence type="ECO:0000313" key="5">
    <source>
        <dbReference type="Proteomes" id="UP000005090"/>
    </source>
</evidence>
<feature type="compositionally biased region" description="Low complexity" evidence="2">
    <location>
        <begin position="399"/>
        <end position="415"/>
    </location>
</feature>
<feature type="region of interest" description="Disordered" evidence="2">
    <location>
        <begin position="279"/>
        <end position="308"/>
    </location>
</feature>
<dbReference type="RefSeq" id="WP_005372919.1">
    <property type="nucleotide sequence ID" value="NZ_CM001475.1"/>
</dbReference>
<reference evidence="4 5" key="1">
    <citation type="journal article" date="2013" name="Genome Announc.">
        <title>Genome Sequence of the Obligate Gammaproteobacterial Methanotroph Methylomicrobium album Strain BG8.</title>
        <authorList>
            <person name="Kits K.D."/>
            <person name="Kalyuzhnaya M.G."/>
            <person name="Klotz M.G."/>
            <person name="Jetten M.S."/>
            <person name="Op den Camp H.J."/>
            <person name="Vuilleumier S."/>
            <person name="Bringel F."/>
            <person name="Dispirito A.A."/>
            <person name="Murrell J.C."/>
            <person name="Bruce D."/>
            <person name="Cheng J.F."/>
            <person name="Copeland A."/>
            <person name="Goodwin L."/>
            <person name="Hauser L."/>
            <person name="Lajus A."/>
            <person name="Land M.L."/>
            <person name="Lapidus A."/>
            <person name="Lucas S."/>
            <person name="Medigue C."/>
            <person name="Pitluck S."/>
            <person name="Woyke T."/>
            <person name="Zeytun A."/>
            <person name="Stein L.Y."/>
        </authorList>
    </citation>
    <scope>NUCLEOTIDE SEQUENCE [LARGE SCALE GENOMIC DNA]</scope>
    <source>
        <strain evidence="4 5">BG8</strain>
    </source>
</reference>
<dbReference type="Gene3D" id="1.20.58.2200">
    <property type="match status" value="1"/>
</dbReference>
<sequence>MKESNVSNLTRTLAVLSLLAPASAYPLGIGEIKLHSALNQNLDAEISLMLSAGERISDVKVSLAPPDKFDERGVPWSYFLSNISFEPAVRPDGSAVIKVRSREALKEPILDLLLQVTWPKGTSYRQFSLMVDPPAAYVQPVVPVTRVPETITSGAPISPAPTTAAAPSYVTEPRSVVPDSAAMAPDPVRQAPKDDIVKGVYGPTRQNDTLWAIAEKAGRPYKVSVEQMMVAIYQANPKAFYKDNVNALLAKVKLKIPEREAVVKLSHQEALAEYNRQREAWKNRSQPASSEVAEAVQEKEAPAEKPIDNQLTLAAPAEATVAEKAVITPGQEQNAAKSEADKAAAGTASDKANEEMQERMVALEQQLAKMQAILAIKEQQLAALQDQVQKAAKASAAPAQPLPAEQAAAPAVPVQPAQPAPPVTAAAQPNLADEQPVKPTTPAMAQEQPPHPPEPAAVKKPVSRPAPAPEPVEEPLPLDLIGIGAGAITALLGLFWWRRRKMASEASLNTESMFSPSIIYKAPESDSTFSVPALNESTAYDVDPVGESSFLSEFTPSDFDAFDSDQGEIDPISEADVYLAYGRYQQAEELMRNAVTNYPDRDECKLKLLEIYYAAENKPGFEAFAKELSAAGKDRDSVFWGKAAEMGREICPDSALFALQSAPAASNAGASVAGQTEAVSLAKQEVPGQDDFDMPFDADFEPAAFDTSAFDASFTKNSESPQASASVVDRDFADFDLEDFSFGETAEQDEPRNNESIDFDLDKLPDLAGEPEVQENRADSADLQFSPGADEAFDFEPLDFDRGFSAAEKNKQDDEILTVDDQFSLAKEADDDRPEIALGDDFNFDFDFSTLGDDEAGDDLIEITGVADLTDMDELETKLDLARAYRDMGDNESARDIVSEVLEKGSAEQKKLAQVLLNELM</sequence>
<protein>
    <submittedName>
        <fullName evidence="4">FimV N-terminal domain protein</fullName>
    </submittedName>
</protein>
<dbReference type="EMBL" id="CM001475">
    <property type="protein sequence ID" value="EIC30349.1"/>
    <property type="molecule type" value="Genomic_DNA"/>
</dbReference>
<feature type="region of interest" description="Disordered" evidence="2">
    <location>
        <begin position="742"/>
        <end position="762"/>
    </location>
</feature>
<feature type="region of interest" description="Disordered" evidence="2">
    <location>
        <begin position="328"/>
        <end position="352"/>
    </location>
</feature>
<name>H8GJI9_METAL</name>
<gene>
    <name evidence="4" type="ORF">Metal_2638</name>
</gene>
<dbReference type="InterPro" id="IPR020011">
    <property type="entry name" value="FimV_C"/>
</dbReference>
<dbReference type="Proteomes" id="UP000005090">
    <property type="component" value="Chromosome"/>
</dbReference>
<dbReference type="Pfam" id="PF25800">
    <property type="entry name" value="FimV_N"/>
    <property type="match status" value="1"/>
</dbReference>
<dbReference type="NCBIfam" id="TIGR03505">
    <property type="entry name" value="FimV_core"/>
    <property type="match status" value="1"/>
</dbReference>
<keyword evidence="5" id="KW-1185">Reference proteome</keyword>
<keyword evidence="1" id="KW-0175">Coiled coil</keyword>
<dbReference type="AlphaFoldDB" id="H8GJI9"/>
<feature type="domain" description="FimV N-terminal" evidence="3">
    <location>
        <begin position="27"/>
        <end position="134"/>
    </location>
</feature>
<proteinExistence type="predicted"/>
<feature type="coiled-coil region" evidence="1">
    <location>
        <begin position="353"/>
        <end position="394"/>
    </location>
</feature>
<dbReference type="CDD" id="cd00118">
    <property type="entry name" value="LysM"/>
    <property type="match status" value="1"/>
</dbReference>
<evidence type="ECO:0000256" key="1">
    <source>
        <dbReference type="SAM" id="Coils"/>
    </source>
</evidence>